<dbReference type="GO" id="GO:0042771">
    <property type="term" value="P:intrinsic apoptotic signaling pathway in response to DNA damage by p53 class mediator"/>
    <property type="evidence" value="ECO:0007669"/>
    <property type="project" value="TreeGrafter"/>
</dbReference>
<dbReference type="GO" id="GO:0004713">
    <property type="term" value="F:protein tyrosine kinase activity"/>
    <property type="evidence" value="ECO:0007669"/>
    <property type="project" value="TreeGrafter"/>
</dbReference>
<dbReference type="SUPFAM" id="SSF56112">
    <property type="entry name" value="Protein kinase-like (PK-like)"/>
    <property type="match status" value="1"/>
</dbReference>
<dbReference type="SMART" id="SM00220">
    <property type="entry name" value="S_TKc"/>
    <property type="match status" value="1"/>
</dbReference>
<dbReference type="Proteomes" id="UP000694580">
    <property type="component" value="Chromosome 12"/>
</dbReference>
<evidence type="ECO:0000256" key="17">
    <source>
        <dbReference type="PROSITE-ProRule" id="PRU10141"/>
    </source>
</evidence>
<feature type="region of interest" description="Disordered" evidence="18">
    <location>
        <begin position="720"/>
        <end position="805"/>
    </location>
</feature>
<proteinExistence type="inferred from homology"/>
<evidence type="ECO:0000259" key="19">
    <source>
        <dbReference type="PROSITE" id="PS50011"/>
    </source>
</evidence>
<gene>
    <name evidence="20" type="primary">hipk1b</name>
</gene>
<dbReference type="PROSITE" id="PS00107">
    <property type="entry name" value="PROTEIN_KINASE_ATP"/>
    <property type="match status" value="1"/>
</dbReference>
<dbReference type="InterPro" id="IPR017441">
    <property type="entry name" value="Protein_kinase_ATP_BS"/>
</dbReference>
<keyword evidence="5" id="KW-0597">Phosphoprotein</keyword>
<comment type="catalytic activity">
    <reaction evidence="14">
        <text>L-threonyl-[protein] + ATP = O-phospho-L-threonyl-[protein] + ADP + H(+)</text>
        <dbReference type="Rhea" id="RHEA:46608"/>
        <dbReference type="Rhea" id="RHEA-COMP:11060"/>
        <dbReference type="Rhea" id="RHEA-COMP:11605"/>
        <dbReference type="ChEBI" id="CHEBI:15378"/>
        <dbReference type="ChEBI" id="CHEBI:30013"/>
        <dbReference type="ChEBI" id="CHEBI:30616"/>
        <dbReference type="ChEBI" id="CHEBI:61977"/>
        <dbReference type="ChEBI" id="CHEBI:456216"/>
        <dbReference type="EC" id="2.7.11.1"/>
    </reaction>
</comment>
<keyword evidence="21" id="KW-1185">Reference proteome</keyword>
<dbReference type="GO" id="GO:0016605">
    <property type="term" value="C:PML body"/>
    <property type="evidence" value="ECO:0007669"/>
    <property type="project" value="TreeGrafter"/>
</dbReference>
<keyword evidence="11" id="KW-0805">Transcription regulation</keyword>
<feature type="domain" description="Protein kinase" evidence="19">
    <location>
        <begin position="180"/>
        <end position="508"/>
    </location>
</feature>
<evidence type="ECO:0000313" key="21">
    <source>
        <dbReference type="Proteomes" id="UP000694580"/>
    </source>
</evidence>
<keyword evidence="6" id="KW-0808">Transferase</keyword>
<accession>A0AAY4C7I6</accession>
<feature type="compositionally biased region" description="Polar residues" evidence="18">
    <location>
        <begin position="144"/>
        <end position="161"/>
    </location>
</feature>
<evidence type="ECO:0000256" key="14">
    <source>
        <dbReference type="ARBA" id="ARBA00047899"/>
    </source>
</evidence>
<evidence type="ECO:0000256" key="8">
    <source>
        <dbReference type="ARBA" id="ARBA00022777"/>
    </source>
</evidence>
<feature type="region of interest" description="Disordered" evidence="18">
    <location>
        <begin position="133"/>
        <end position="162"/>
    </location>
</feature>
<evidence type="ECO:0000256" key="12">
    <source>
        <dbReference type="ARBA" id="ARBA00023163"/>
    </source>
</evidence>
<evidence type="ECO:0000256" key="9">
    <source>
        <dbReference type="ARBA" id="ARBA00022840"/>
    </source>
</evidence>
<keyword evidence="10" id="KW-0832">Ubl conjugation</keyword>
<dbReference type="Gene3D" id="1.10.510.10">
    <property type="entry name" value="Transferase(Phosphotransferase) domain 1"/>
    <property type="match status" value="1"/>
</dbReference>
<evidence type="ECO:0000256" key="16">
    <source>
        <dbReference type="ARBA" id="ARBA00061380"/>
    </source>
</evidence>
<dbReference type="GeneTree" id="ENSGT00940000155356"/>
<keyword evidence="3" id="KW-1017">Isopeptide bond</keyword>
<reference evidence="20" key="3">
    <citation type="submission" date="2025-09" db="UniProtKB">
        <authorList>
            <consortium name="Ensembl"/>
        </authorList>
    </citation>
    <scope>IDENTIFICATION</scope>
</reference>
<dbReference type="FunFam" id="1.10.510.10:FF:000029">
    <property type="entry name" value="Homeodomain-interacting protein kinase 2 isoform 1"/>
    <property type="match status" value="1"/>
</dbReference>
<evidence type="ECO:0000256" key="6">
    <source>
        <dbReference type="ARBA" id="ARBA00022679"/>
    </source>
</evidence>
<evidence type="ECO:0000256" key="7">
    <source>
        <dbReference type="ARBA" id="ARBA00022741"/>
    </source>
</evidence>
<dbReference type="GO" id="GO:0005524">
    <property type="term" value="F:ATP binding"/>
    <property type="evidence" value="ECO:0007669"/>
    <property type="project" value="UniProtKB-UniRule"/>
</dbReference>
<dbReference type="AlphaFoldDB" id="A0AAY4C7I6"/>
<keyword evidence="7 17" id="KW-0547">Nucleotide-binding</keyword>
<dbReference type="InterPro" id="IPR000719">
    <property type="entry name" value="Prot_kinase_dom"/>
</dbReference>
<feature type="region of interest" description="Disordered" evidence="18">
    <location>
        <begin position="77"/>
        <end position="121"/>
    </location>
</feature>
<dbReference type="GO" id="GO:0007224">
    <property type="term" value="P:smoothened signaling pathway"/>
    <property type="evidence" value="ECO:0007669"/>
    <property type="project" value="TreeGrafter"/>
</dbReference>
<evidence type="ECO:0000256" key="1">
    <source>
        <dbReference type="ARBA" id="ARBA00004123"/>
    </source>
</evidence>
<protein>
    <recommendedName>
        <fullName evidence="2">non-specific serine/threonine protein kinase</fullName>
        <ecNumber evidence="2">2.7.11.1</ecNumber>
    </recommendedName>
</protein>
<dbReference type="InterPro" id="IPR008271">
    <property type="entry name" value="Ser/Thr_kinase_AS"/>
</dbReference>
<reference evidence="20" key="2">
    <citation type="submission" date="2025-08" db="UniProtKB">
        <authorList>
            <consortium name="Ensembl"/>
        </authorList>
    </citation>
    <scope>IDENTIFICATION</scope>
</reference>
<evidence type="ECO:0000256" key="10">
    <source>
        <dbReference type="ARBA" id="ARBA00022843"/>
    </source>
</evidence>
<evidence type="ECO:0000256" key="4">
    <source>
        <dbReference type="ARBA" id="ARBA00022527"/>
    </source>
</evidence>
<dbReference type="CDD" id="cd14211">
    <property type="entry name" value="STKc_HIPK"/>
    <property type="match status" value="1"/>
</dbReference>
<keyword evidence="8" id="KW-0418">Kinase</keyword>
<dbReference type="PROSITE" id="PS00108">
    <property type="entry name" value="PROTEIN_KINASE_ST"/>
    <property type="match status" value="1"/>
</dbReference>
<dbReference type="PROSITE" id="PS50011">
    <property type="entry name" value="PROTEIN_KINASE_DOM"/>
    <property type="match status" value="1"/>
</dbReference>
<evidence type="ECO:0000313" key="20">
    <source>
        <dbReference type="Ensembl" id="ENSDCDP00010029140.1"/>
    </source>
</evidence>
<comment type="subcellular location">
    <subcellularLocation>
        <location evidence="1">Nucleus</location>
    </subcellularLocation>
</comment>
<evidence type="ECO:0000256" key="2">
    <source>
        <dbReference type="ARBA" id="ARBA00012513"/>
    </source>
</evidence>
<dbReference type="GO" id="GO:0005737">
    <property type="term" value="C:cytoplasm"/>
    <property type="evidence" value="ECO:0007669"/>
    <property type="project" value="UniProtKB-ARBA"/>
</dbReference>
<feature type="binding site" evidence="17">
    <location>
        <position position="209"/>
    </location>
    <ligand>
        <name>ATP</name>
        <dbReference type="ChEBI" id="CHEBI:30616"/>
    </ligand>
</feature>
<dbReference type="PANTHER" id="PTHR24058:SF126">
    <property type="entry name" value="HOMEODOMAIN-INTERACTING PROTEIN KINASE 1-LIKE ISOFORM X1-RELATED"/>
    <property type="match status" value="1"/>
</dbReference>
<dbReference type="Pfam" id="PF00069">
    <property type="entry name" value="Pkinase"/>
    <property type="match status" value="1"/>
</dbReference>
<dbReference type="Gene3D" id="3.30.200.20">
    <property type="entry name" value="Phosphorylase Kinase, domain 1"/>
    <property type="match status" value="1"/>
</dbReference>
<keyword evidence="12" id="KW-0804">Transcription</keyword>
<name>A0AAY4C7I6_9TELE</name>
<evidence type="ECO:0000256" key="15">
    <source>
        <dbReference type="ARBA" id="ARBA00048679"/>
    </source>
</evidence>
<keyword evidence="4" id="KW-0723">Serine/threonine-protein kinase</keyword>
<dbReference type="FunFam" id="3.30.200.20:FF:000022">
    <property type="entry name" value="Homeodomain-interacting protein kinase 2 isoform 1"/>
    <property type="match status" value="1"/>
</dbReference>
<evidence type="ECO:0000256" key="3">
    <source>
        <dbReference type="ARBA" id="ARBA00022499"/>
    </source>
</evidence>
<evidence type="ECO:0000256" key="13">
    <source>
        <dbReference type="ARBA" id="ARBA00023242"/>
    </source>
</evidence>
<evidence type="ECO:0000256" key="18">
    <source>
        <dbReference type="SAM" id="MobiDB-lite"/>
    </source>
</evidence>
<feature type="compositionally biased region" description="Low complexity" evidence="18">
    <location>
        <begin position="936"/>
        <end position="963"/>
    </location>
</feature>
<keyword evidence="9 17" id="KW-0067">ATP-binding</keyword>
<comment type="similarity">
    <text evidence="16">Belongs to the protein kinase superfamily. CMGC Ser/Thr protein kinase family. HIPK subfamily.</text>
</comment>
<keyword evidence="13" id="KW-0539">Nucleus</keyword>
<evidence type="ECO:0000256" key="11">
    <source>
        <dbReference type="ARBA" id="ARBA00023015"/>
    </source>
</evidence>
<dbReference type="InterPro" id="IPR011009">
    <property type="entry name" value="Kinase-like_dom_sf"/>
</dbReference>
<dbReference type="PANTHER" id="PTHR24058">
    <property type="entry name" value="DUAL SPECIFICITY PROTEIN KINASE"/>
    <property type="match status" value="1"/>
</dbReference>
<evidence type="ECO:0000256" key="5">
    <source>
        <dbReference type="ARBA" id="ARBA00022553"/>
    </source>
</evidence>
<comment type="catalytic activity">
    <reaction evidence="15">
        <text>L-seryl-[protein] + ATP = O-phospho-L-seryl-[protein] + ADP + H(+)</text>
        <dbReference type="Rhea" id="RHEA:17989"/>
        <dbReference type="Rhea" id="RHEA-COMP:9863"/>
        <dbReference type="Rhea" id="RHEA-COMP:11604"/>
        <dbReference type="ChEBI" id="CHEBI:15378"/>
        <dbReference type="ChEBI" id="CHEBI:29999"/>
        <dbReference type="ChEBI" id="CHEBI:30616"/>
        <dbReference type="ChEBI" id="CHEBI:83421"/>
        <dbReference type="ChEBI" id="CHEBI:456216"/>
        <dbReference type="EC" id="2.7.11.1"/>
    </reaction>
</comment>
<sequence>MASQLQVFSPPSVSSSAFCRVKKMKVESCAWDMSESYGSVGQAYGFNPAPALPFGSAGMVFPPSGAPRGQVVVRAADSTGSLPRGSSRRAAHHADSHAARAQRYGVKRKNEEVESSSGSGSVQILEELSAPAFSARTGGGGNTGQSIANSAPTTKSSSSNGEGDYQLVQHEILCSVSSSYEVLEFLGRGTFGQVAKCWKRGTNEIVAIKILKNHPSYARQGQIEVSILNRLSAENADEFNFVRSYECFQHKGHTCLVFEMLEQNLYDFLKHSKFSPLPLRHIRPVLQQVATALMKLKSLGLIHADLKPENIMLVDPLRQPYRVKVIDFGSASHVSKAVCSTYLQSRYYRAPEIILGLPFCEAIDMWSLGCVIAELFLGWPLYPGASEYDQIRYISQTQGLPAEYLLSAGTKTSRFFNRGPDSSYPLWRLKTPLEHEAEMGIKSKEARKYIFNCLDDMMQVNLSTHLEGTDMLAEKADRREFIDLLKRMLRLDADKRITPSKTLAHPFVTMSHLLDFPHSSHVKSCFQNMEICKRRSSTYDGGKSLFAANAVPGATGNLTVTFSSQLNQHNQVPSAGATVPLLNYQPALYQQATINIPGLTQPSIPLQPRPPQLCPQAEPFQQTLIVCPPTTIQGLPSSSKGSSCPVRMDSSVPLVQQGQSSQPLQIQPSMLTQQAWPSGTQQILIPSTWQQVPGVAIHSSAHQPVASPLETLVSDTAAHQASGWRGSHGGQHAGVLQQNPHILGGNPPLEPSQALGRGGFHVGRSQQERGAAKKNRGRRADSRTSGPHTGSPAYSAPVSQPIIISDTPSPAVSVITIHSDTEDEDERKFHPASCGPSQRANVISCVTVHDSDSSTASPLTPRPRNGVLGGSVPRLSKSMAVVAPSVKTQPAEGVSSKAPATGLILSACVKPKRAATRQPCSSGDAGERQLLAPSRSQPLNLSQPVLLSSSSQDRASSSSLARQHTYPPGGPSSAHYRLHEALPFSTATPNLYTYPATAALASASHAMEQLLVQSTTSPSRGPPAGAYTAGLLQKDSLGGVVHGLPAPYQQNFSSHGYVAPTGSGARAEGGYGGYPLSPRRHTQYPYL</sequence>
<dbReference type="InterPro" id="IPR050494">
    <property type="entry name" value="Ser_Thr_dual-spec_kinase"/>
</dbReference>
<dbReference type="EC" id="2.7.11.1" evidence="2"/>
<feature type="region of interest" description="Disordered" evidence="18">
    <location>
        <begin position="934"/>
        <end position="974"/>
    </location>
</feature>
<reference evidence="20 21" key="1">
    <citation type="submission" date="2020-06" db="EMBL/GenBank/DDBJ databases">
        <authorList>
            <consortium name="Wellcome Sanger Institute Data Sharing"/>
        </authorList>
    </citation>
    <scope>NUCLEOTIDE SEQUENCE [LARGE SCALE GENOMIC DNA]</scope>
</reference>
<dbReference type="Ensembl" id="ENSDCDT00010035929.1">
    <property type="protein sequence ID" value="ENSDCDP00010029140.1"/>
    <property type="gene ID" value="ENSDCDG00010018321.1"/>
</dbReference>
<organism evidence="20 21">
    <name type="scientific">Denticeps clupeoides</name>
    <name type="common">denticle herring</name>
    <dbReference type="NCBI Taxonomy" id="299321"/>
    <lineage>
        <taxon>Eukaryota</taxon>
        <taxon>Metazoa</taxon>
        <taxon>Chordata</taxon>
        <taxon>Craniata</taxon>
        <taxon>Vertebrata</taxon>
        <taxon>Euteleostomi</taxon>
        <taxon>Actinopterygii</taxon>
        <taxon>Neopterygii</taxon>
        <taxon>Teleostei</taxon>
        <taxon>Clupei</taxon>
        <taxon>Clupeiformes</taxon>
        <taxon>Denticipitoidei</taxon>
        <taxon>Denticipitidae</taxon>
        <taxon>Denticeps</taxon>
    </lineage>
</organism>
<dbReference type="GO" id="GO:0004674">
    <property type="term" value="F:protein serine/threonine kinase activity"/>
    <property type="evidence" value="ECO:0007669"/>
    <property type="project" value="UniProtKB-KW"/>
</dbReference>